<reference evidence="2" key="2">
    <citation type="submission" date="2021-04" db="EMBL/GenBank/DDBJ databases">
        <authorList>
            <person name="Gilroy R."/>
        </authorList>
    </citation>
    <scope>NUCLEOTIDE SEQUENCE</scope>
    <source>
        <strain evidence="2">ChiHecec1B25-7008</strain>
    </source>
</reference>
<dbReference type="EMBL" id="DWZE01000053">
    <property type="protein sequence ID" value="HJA83129.1"/>
    <property type="molecule type" value="Genomic_DNA"/>
</dbReference>
<dbReference type="AlphaFoldDB" id="A0A9D2HRK6"/>
<dbReference type="Pfam" id="PF14059">
    <property type="entry name" value="DUF4251"/>
    <property type="match status" value="1"/>
</dbReference>
<gene>
    <name evidence="2" type="ORF">H9785_04065</name>
</gene>
<dbReference type="Gene3D" id="2.40.128.410">
    <property type="match status" value="1"/>
</dbReference>
<keyword evidence="1" id="KW-0732">Signal</keyword>
<name>A0A9D2HRK6_9BACE</name>
<comment type="caution">
    <text evidence="2">The sequence shown here is derived from an EMBL/GenBank/DDBJ whole genome shotgun (WGS) entry which is preliminary data.</text>
</comment>
<evidence type="ECO:0000313" key="2">
    <source>
        <dbReference type="EMBL" id="HJA83129.1"/>
    </source>
</evidence>
<sequence length="173" mass="18716">MKKIITWVTLFLMSMVTTAVYAQQVPSDSILHVVAVQALKENKFVLEADRLMFKRGDVAYVNSNTNFVLVDGEKGTVQVAFNNTPFAGPNGIGGVTVDGKVSGVRVKESKKGSVTYSFSVQGSGISAQVFLTLSRDTNQATVNVSPNFNSSNLTLNGRIIPLEESTVYKARSF</sequence>
<evidence type="ECO:0000313" key="3">
    <source>
        <dbReference type="Proteomes" id="UP000823860"/>
    </source>
</evidence>
<protein>
    <submittedName>
        <fullName evidence="2">DUF4251 domain-containing protein</fullName>
    </submittedName>
</protein>
<organism evidence="2 3">
    <name type="scientific">Candidatus Bacteroides intestinavium</name>
    <dbReference type="NCBI Taxonomy" id="2838469"/>
    <lineage>
        <taxon>Bacteria</taxon>
        <taxon>Pseudomonadati</taxon>
        <taxon>Bacteroidota</taxon>
        <taxon>Bacteroidia</taxon>
        <taxon>Bacteroidales</taxon>
        <taxon>Bacteroidaceae</taxon>
        <taxon>Bacteroides</taxon>
    </lineage>
</organism>
<feature type="chain" id="PRO_5039303546" evidence="1">
    <location>
        <begin position="23"/>
        <end position="173"/>
    </location>
</feature>
<reference evidence="2" key="1">
    <citation type="journal article" date="2021" name="PeerJ">
        <title>Extensive microbial diversity within the chicken gut microbiome revealed by metagenomics and culture.</title>
        <authorList>
            <person name="Gilroy R."/>
            <person name="Ravi A."/>
            <person name="Getino M."/>
            <person name="Pursley I."/>
            <person name="Horton D.L."/>
            <person name="Alikhan N.F."/>
            <person name="Baker D."/>
            <person name="Gharbi K."/>
            <person name="Hall N."/>
            <person name="Watson M."/>
            <person name="Adriaenssens E.M."/>
            <person name="Foster-Nyarko E."/>
            <person name="Jarju S."/>
            <person name="Secka A."/>
            <person name="Antonio M."/>
            <person name="Oren A."/>
            <person name="Chaudhuri R.R."/>
            <person name="La Ragione R."/>
            <person name="Hildebrand F."/>
            <person name="Pallen M.J."/>
        </authorList>
    </citation>
    <scope>NUCLEOTIDE SEQUENCE</scope>
    <source>
        <strain evidence="2">ChiHecec1B25-7008</strain>
    </source>
</reference>
<feature type="signal peptide" evidence="1">
    <location>
        <begin position="1"/>
        <end position="22"/>
    </location>
</feature>
<accession>A0A9D2HRK6</accession>
<dbReference type="Proteomes" id="UP000823860">
    <property type="component" value="Unassembled WGS sequence"/>
</dbReference>
<evidence type="ECO:0000256" key="1">
    <source>
        <dbReference type="SAM" id="SignalP"/>
    </source>
</evidence>
<proteinExistence type="predicted"/>
<dbReference type="InterPro" id="IPR025347">
    <property type="entry name" value="DUF4251"/>
</dbReference>